<dbReference type="EMBL" id="JAWDJW010006548">
    <property type="protein sequence ID" value="KAK3064318.1"/>
    <property type="molecule type" value="Genomic_DNA"/>
</dbReference>
<evidence type="ECO:0000313" key="1">
    <source>
        <dbReference type="EMBL" id="KAK3064318.1"/>
    </source>
</evidence>
<comment type="caution">
    <text evidence="1">The sequence shown here is derived from an EMBL/GenBank/DDBJ whole genome shotgun (WGS) entry which is preliminary data.</text>
</comment>
<dbReference type="Proteomes" id="UP001186974">
    <property type="component" value="Unassembled WGS sequence"/>
</dbReference>
<reference evidence="1" key="1">
    <citation type="submission" date="2024-09" db="EMBL/GenBank/DDBJ databases">
        <title>Black Yeasts Isolated from many extreme environments.</title>
        <authorList>
            <person name="Coleine C."/>
            <person name="Stajich J.E."/>
            <person name="Selbmann L."/>
        </authorList>
    </citation>
    <scope>NUCLEOTIDE SEQUENCE</scope>
    <source>
        <strain evidence="1">CCFEE 5737</strain>
    </source>
</reference>
<name>A0ACC3DAJ8_9PEZI</name>
<sequence length="853" mass="97582">KLQANNDLIAQLQGTFLEESENTRRELLSAIGKQGPTQHEADADLTSFNAQSFSRQWTTKAELALRTRFEATILQKLSFAEISDRQDDIAEAHKRTFEWVYSDSQTEARSWGNISNWFDGDDYLYWVAGKAGSGKSTLMKYLNENDRTQQLLAAWAKDRLLLTPSFYAWNVGEKFQKSQEGLLRALLYQILDRFAALASVAFPTDWDRWREDYIHGIRSSTMVNHVIKVSSMKSALLKLVENAADKVAFCFLIDGLDEYSGNHYAIADFCKQLARSKKAKVCVSSRPLPVFEDAFGKYPRLILQNLTYEDIKLYTSNRLIANERFRQLMINEPAMATLLEESIVERASGVFLWVKVVIESLLDGIRNFDRMSDLQRRLEMLPTDLEALYLHMFQHVEPIYLEQAARLFRIAQEGSEHGQLSPLLLSFADDDEEDYVYNAPCQTLDQAKQVYRCREIEGRLKSRCRGLLEVQTVRPDTLLNTSLTTDDRILDAKIEWLHRTVPEYLSSTEIDAQLTSALRPEFDPTVALLKGRILDLKLNFTPPTLERFRSLARALLSCAAIAERRTQSAQTDLMDEALKAIKTQWAQHFQGGPGWQNNLLAGWELPEEDDDAFTAVCAMYSVRYTVEARLQRDSRFLRRYHGLSLLRSVTLPGPKTYDSWWRDIEMIEVLFKYGSDPNQIDDLDTPWQALLQCVHQDLRRDLGYARWAVSGWRHETATVWCTIFGLFLKYGANPQASYVHSSFSNIRNRTEVGKTYSALQVCEETFCKWTPSLGREAEVLLKPSLKGSSKRSKAPKQSSETRESLSPDSGQQKGRRRRSLRELLRIPSRSPPHSPPGPKSASDNPSMQSFDDA</sequence>
<feature type="non-terminal residue" evidence="1">
    <location>
        <position position="1"/>
    </location>
</feature>
<keyword evidence="2" id="KW-1185">Reference proteome</keyword>
<accession>A0ACC3DAJ8</accession>
<protein>
    <submittedName>
        <fullName evidence="1">Uncharacterized protein</fullName>
    </submittedName>
</protein>
<proteinExistence type="predicted"/>
<evidence type="ECO:0000313" key="2">
    <source>
        <dbReference type="Proteomes" id="UP001186974"/>
    </source>
</evidence>
<organism evidence="1 2">
    <name type="scientific">Coniosporium uncinatum</name>
    <dbReference type="NCBI Taxonomy" id="93489"/>
    <lineage>
        <taxon>Eukaryota</taxon>
        <taxon>Fungi</taxon>
        <taxon>Dikarya</taxon>
        <taxon>Ascomycota</taxon>
        <taxon>Pezizomycotina</taxon>
        <taxon>Dothideomycetes</taxon>
        <taxon>Dothideomycetes incertae sedis</taxon>
        <taxon>Coniosporium</taxon>
    </lineage>
</organism>
<gene>
    <name evidence="1" type="ORF">LTS18_008280</name>
</gene>